<dbReference type="InterPro" id="IPR015881">
    <property type="entry name" value="ARHD_Rieske_2Fe_2S"/>
</dbReference>
<dbReference type="CDD" id="cd08879">
    <property type="entry name" value="RHO_alpha_C_AntDO-like"/>
    <property type="match status" value="1"/>
</dbReference>
<dbReference type="InterPro" id="IPR017941">
    <property type="entry name" value="Rieske_2Fe-2S"/>
</dbReference>
<evidence type="ECO:0000259" key="9">
    <source>
        <dbReference type="PROSITE" id="PS51296"/>
    </source>
</evidence>
<dbReference type="Gene3D" id="2.102.10.10">
    <property type="entry name" value="Rieske [2Fe-2S] iron-sulphur domain"/>
    <property type="match status" value="1"/>
</dbReference>
<dbReference type="InterPro" id="IPR001663">
    <property type="entry name" value="Rng_hydr_dOase-A"/>
</dbReference>
<keyword evidence="5" id="KW-0560">Oxidoreductase</keyword>
<dbReference type="PANTHER" id="PTHR43756:SF1">
    <property type="entry name" value="3-PHENYLPROPIONATE_CINNAMIC ACID DIOXYGENASE SUBUNIT ALPHA"/>
    <property type="match status" value="1"/>
</dbReference>
<evidence type="ECO:0000256" key="6">
    <source>
        <dbReference type="ARBA" id="ARBA00023004"/>
    </source>
</evidence>
<protein>
    <submittedName>
        <fullName evidence="10">Benzoate/toluate 1,2-dioxygenase alpha subunit/2,4,5-trichlorophenoxyacetic acid oxygenase 1</fullName>
    </submittedName>
</protein>
<keyword evidence="4" id="KW-0223">Dioxygenase</keyword>
<keyword evidence="7" id="KW-0411">Iron-sulfur</keyword>
<keyword evidence="11" id="KW-1185">Reference proteome</keyword>
<keyword evidence="2" id="KW-0001">2Fe-2S</keyword>
<dbReference type="Gene3D" id="3.90.380.10">
    <property type="entry name" value="Naphthalene 1,2-dioxygenase Alpha Subunit, Chain A, domain 1"/>
    <property type="match status" value="1"/>
</dbReference>
<dbReference type="InterPro" id="IPR036922">
    <property type="entry name" value="Rieske_2Fe-2S_sf"/>
</dbReference>
<reference evidence="10 11" key="1">
    <citation type="submission" date="2018-05" db="EMBL/GenBank/DDBJ databases">
        <title>Genomic Encyclopedia of Type Strains, Phase IV (KMG-V): Genome sequencing to study the core and pangenomes of soil and plant-associated prokaryotes.</title>
        <authorList>
            <person name="Whitman W."/>
        </authorList>
    </citation>
    <scope>NUCLEOTIDE SEQUENCE [LARGE SCALE GENOMIC DNA]</scope>
    <source>
        <strain evidence="10 11">SIr-6563</strain>
    </source>
</reference>
<feature type="domain" description="Rieske" evidence="9">
    <location>
        <begin position="59"/>
        <end position="159"/>
    </location>
</feature>
<evidence type="ECO:0000313" key="10">
    <source>
        <dbReference type="EMBL" id="PXX12528.1"/>
    </source>
</evidence>
<keyword evidence="6" id="KW-0408">Iron</keyword>
<dbReference type="SUPFAM" id="SSF55961">
    <property type="entry name" value="Bet v1-like"/>
    <property type="match status" value="1"/>
</dbReference>
<evidence type="ECO:0000256" key="8">
    <source>
        <dbReference type="ARBA" id="ARBA00023027"/>
    </source>
</evidence>
<gene>
    <name evidence="10" type="ORF">C7400_117132</name>
</gene>
<name>A0ABX5MJ06_9BURK</name>
<dbReference type="EMBL" id="QJJV01000017">
    <property type="protein sequence ID" value="PXX12528.1"/>
    <property type="molecule type" value="Genomic_DNA"/>
</dbReference>
<dbReference type="Pfam" id="PF00355">
    <property type="entry name" value="Rieske"/>
    <property type="match status" value="1"/>
</dbReference>
<keyword evidence="3" id="KW-0479">Metal-binding</keyword>
<comment type="similarity">
    <text evidence="1">Belongs to the bacterial ring-hydroxylating dioxygenase alpha subunit family.</text>
</comment>
<evidence type="ECO:0000256" key="3">
    <source>
        <dbReference type="ARBA" id="ARBA00022723"/>
    </source>
</evidence>
<evidence type="ECO:0000256" key="7">
    <source>
        <dbReference type="ARBA" id="ARBA00023014"/>
    </source>
</evidence>
<organism evidence="10 11">
    <name type="scientific">Paraburkholderia tropica</name>
    <dbReference type="NCBI Taxonomy" id="92647"/>
    <lineage>
        <taxon>Bacteria</taxon>
        <taxon>Pseudomonadati</taxon>
        <taxon>Pseudomonadota</taxon>
        <taxon>Betaproteobacteria</taxon>
        <taxon>Burkholderiales</taxon>
        <taxon>Burkholderiaceae</taxon>
        <taxon>Paraburkholderia</taxon>
    </lineage>
</organism>
<dbReference type="PANTHER" id="PTHR43756">
    <property type="entry name" value="CHOLINE MONOOXYGENASE, CHLOROPLASTIC"/>
    <property type="match status" value="1"/>
</dbReference>
<dbReference type="PRINTS" id="PR00090">
    <property type="entry name" value="RNGDIOXGNASE"/>
</dbReference>
<dbReference type="Proteomes" id="UP000247515">
    <property type="component" value="Unassembled WGS sequence"/>
</dbReference>
<accession>A0ABX5MJ06</accession>
<keyword evidence="8" id="KW-0520">NAD</keyword>
<evidence type="ECO:0000256" key="4">
    <source>
        <dbReference type="ARBA" id="ARBA00022964"/>
    </source>
</evidence>
<dbReference type="InterPro" id="IPR015879">
    <property type="entry name" value="Ring_hydroxy_dOase_asu_C_dom"/>
</dbReference>
<dbReference type="PROSITE" id="PS51296">
    <property type="entry name" value="RIESKE"/>
    <property type="match status" value="1"/>
</dbReference>
<evidence type="ECO:0000313" key="11">
    <source>
        <dbReference type="Proteomes" id="UP000247515"/>
    </source>
</evidence>
<dbReference type="SUPFAM" id="SSF50022">
    <property type="entry name" value="ISP domain"/>
    <property type="match status" value="1"/>
</dbReference>
<proteinExistence type="inferred from homology"/>
<evidence type="ECO:0000256" key="2">
    <source>
        <dbReference type="ARBA" id="ARBA00022714"/>
    </source>
</evidence>
<sequence>MLPTNNASVGDYRSADFPYDLDTLVEDRVAEGIFRVNRKVFTDREIFEAEVLHIFESTWLFIGLESQIPKPHDFTTIVMGRQPVILMRDSSGKLGAFYNSCKHRGAVVCPYRSGNQRVHVCRYHGWSYGSDGRNSGVAQSKDGQYPAAFAKEDHGLTPIAKLESYRGFIFGSLSADVPSLQEHLGEARAILDLVVDQSPQGVEYVPGGVTYTFDANWKLQFENGLDYYHFATTHASYMDVMQHRLKTGAVEQPRTYEDAATEEAAGSYGFERGHALMYAIRKQGRVHVRPLANDPGALEEICARVGETKAKWMLRQRNLTIYPNLQIVDISSQQLRTWRPLAPNKTEMVSHCLAPIGEGEAAREMRIRNYEDFFNPTGLGSSDDNLMYEYVQAGYEASEAGDTQGYVRGLGEAVAQADPFARELGISPESWAYGPITFGDESCMQGGYREWRRLIARGLERQRAKNKDIPIASQPCEKP</sequence>
<dbReference type="PROSITE" id="PS00570">
    <property type="entry name" value="RING_HYDROXYL_ALPHA"/>
    <property type="match status" value="1"/>
</dbReference>
<comment type="caution">
    <text evidence="10">The sequence shown here is derived from an EMBL/GenBank/DDBJ whole genome shotgun (WGS) entry which is preliminary data.</text>
</comment>
<dbReference type="Pfam" id="PF00848">
    <property type="entry name" value="Ring_hydroxyl_A"/>
    <property type="match status" value="1"/>
</dbReference>
<evidence type="ECO:0000256" key="1">
    <source>
        <dbReference type="ARBA" id="ARBA00008751"/>
    </source>
</evidence>
<evidence type="ECO:0000256" key="5">
    <source>
        <dbReference type="ARBA" id="ARBA00023002"/>
    </source>
</evidence>